<comment type="caution">
    <text evidence="2">The sequence shown here is derived from an EMBL/GenBank/DDBJ whole genome shotgun (WGS) entry which is preliminary data.</text>
</comment>
<keyword evidence="1" id="KW-0472">Membrane</keyword>
<evidence type="ECO:0008006" key="4">
    <source>
        <dbReference type="Google" id="ProtNLM"/>
    </source>
</evidence>
<evidence type="ECO:0000256" key="1">
    <source>
        <dbReference type="SAM" id="Phobius"/>
    </source>
</evidence>
<accession>A0A0B4CS97</accession>
<dbReference type="RefSeq" id="WP_039365825.1">
    <property type="nucleotide sequence ID" value="NZ_JWTA01000004.1"/>
</dbReference>
<name>A0A0B4CS97_9FLAO</name>
<keyword evidence="1" id="KW-1133">Transmembrane helix</keyword>
<dbReference type="EMBL" id="JWTA01000004">
    <property type="protein sequence ID" value="KIC64109.1"/>
    <property type="molecule type" value="Genomic_DNA"/>
</dbReference>
<protein>
    <recommendedName>
        <fullName evidence="4">Redox-active disulfide protein 2</fullName>
    </recommendedName>
</protein>
<sequence length="82" mass="9443">MKNQKFKELTLEQLYAQKKKIQSITIAIALLLMVAFCILFYFAISTKKFVLIAPAIGSFMTLLPTLIILTQINEEIKYRNSQ</sequence>
<dbReference type="OrthoDB" id="771226at2"/>
<reference evidence="2 3" key="1">
    <citation type="submission" date="2014-12" db="EMBL/GenBank/DDBJ databases">
        <title>Genome sequencing of Chryseobacterium taiwanense TPW19.</title>
        <authorList>
            <person name="Tan P.W."/>
            <person name="Chan K.-G."/>
        </authorList>
    </citation>
    <scope>NUCLEOTIDE SEQUENCE [LARGE SCALE GENOMIC DNA]</scope>
    <source>
        <strain evidence="2 3">TPW19</strain>
    </source>
</reference>
<evidence type="ECO:0000313" key="3">
    <source>
        <dbReference type="Proteomes" id="UP000031167"/>
    </source>
</evidence>
<dbReference type="STRING" id="363331.RM51_05180"/>
<gene>
    <name evidence="2" type="ORF">RM51_05180</name>
</gene>
<dbReference type="AlphaFoldDB" id="A0A0B4CS97"/>
<feature type="transmembrane region" description="Helical" evidence="1">
    <location>
        <begin position="21"/>
        <end position="43"/>
    </location>
</feature>
<keyword evidence="3" id="KW-1185">Reference proteome</keyword>
<proteinExistence type="predicted"/>
<evidence type="ECO:0000313" key="2">
    <source>
        <dbReference type="EMBL" id="KIC64109.1"/>
    </source>
</evidence>
<feature type="transmembrane region" description="Helical" evidence="1">
    <location>
        <begin position="49"/>
        <end position="69"/>
    </location>
</feature>
<dbReference type="Proteomes" id="UP000031167">
    <property type="component" value="Unassembled WGS sequence"/>
</dbReference>
<organism evidence="2 3">
    <name type="scientific">Chryseobacterium taiwanense</name>
    <dbReference type="NCBI Taxonomy" id="363331"/>
    <lineage>
        <taxon>Bacteria</taxon>
        <taxon>Pseudomonadati</taxon>
        <taxon>Bacteroidota</taxon>
        <taxon>Flavobacteriia</taxon>
        <taxon>Flavobacteriales</taxon>
        <taxon>Weeksellaceae</taxon>
        <taxon>Chryseobacterium group</taxon>
        <taxon>Chryseobacterium</taxon>
    </lineage>
</organism>
<keyword evidence="1" id="KW-0812">Transmembrane</keyword>